<dbReference type="GO" id="GO:0005794">
    <property type="term" value="C:Golgi apparatus"/>
    <property type="evidence" value="ECO:0007669"/>
    <property type="project" value="TreeGrafter"/>
</dbReference>
<feature type="region of interest" description="Disordered" evidence="1">
    <location>
        <begin position="29"/>
        <end position="48"/>
    </location>
</feature>
<dbReference type="GO" id="GO:0010104">
    <property type="term" value="P:regulation of ethylene-activated signaling pathway"/>
    <property type="evidence" value="ECO:0007669"/>
    <property type="project" value="TreeGrafter"/>
</dbReference>
<dbReference type="AlphaFoldDB" id="A0AAU9NH65"/>
<dbReference type="PANTHER" id="PTHR20921">
    <property type="entry name" value="TRANSMEMBRANE PROTEIN 222"/>
    <property type="match status" value="1"/>
</dbReference>
<keyword evidence="2" id="KW-0812">Transmembrane</keyword>
<comment type="caution">
    <text evidence="3">The sequence shown here is derived from an EMBL/GenBank/DDBJ whole genome shotgun (WGS) entry which is preliminary data.</text>
</comment>
<evidence type="ECO:0000256" key="2">
    <source>
        <dbReference type="SAM" id="Phobius"/>
    </source>
</evidence>
<dbReference type="InterPro" id="IPR008496">
    <property type="entry name" value="TMEM222/RTE1"/>
</dbReference>
<proteinExistence type="predicted"/>
<reference evidence="3 4" key="1">
    <citation type="submission" date="2022-01" db="EMBL/GenBank/DDBJ databases">
        <authorList>
            <person name="Xiong W."/>
            <person name="Schranz E."/>
        </authorList>
    </citation>
    <scope>NUCLEOTIDE SEQUENCE [LARGE SCALE GENOMIC DNA]</scope>
</reference>
<dbReference type="PANTHER" id="PTHR20921:SF9">
    <property type="entry name" value="RTE1-HOMOLOG"/>
    <property type="match status" value="1"/>
</dbReference>
<evidence type="ECO:0000313" key="3">
    <source>
        <dbReference type="EMBL" id="CAH1437213.1"/>
    </source>
</evidence>
<accession>A0AAU9NH65</accession>
<evidence type="ECO:0000313" key="4">
    <source>
        <dbReference type="Proteomes" id="UP001157418"/>
    </source>
</evidence>
<keyword evidence="2" id="KW-1133">Transmembrane helix</keyword>
<evidence type="ECO:0008006" key="5">
    <source>
        <dbReference type="Google" id="ProtNLM"/>
    </source>
</evidence>
<dbReference type="Proteomes" id="UP001157418">
    <property type="component" value="Unassembled WGS sequence"/>
</dbReference>
<dbReference type="GO" id="GO:0005783">
    <property type="term" value="C:endoplasmic reticulum"/>
    <property type="evidence" value="ECO:0007669"/>
    <property type="project" value="TreeGrafter"/>
</dbReference>
<evidence type="ECO:0000256" key="1">
    <source>
        <dbReference type="SAM" id="MobiDB-lite"/>
    </source>
</evidence>
<dbReference type="GO" id="GO:0009723">
    <property type="term" value="P:response to ethylene"/>
    <property type="evidence" value="ECO:0007669"/>
    <property type="project" value="TreeGrafter"/>
</dbReference>
<feature type="transmembrane region" description="Helical" evidence="2">
    <location>
        <begin position="298"/>
        <end position="315"/>
    </location>
</feature>
<gene>
    <name evidence="3" type="ORF">LVIROSA_LOCUS23552</name>
</gene>
<name>A0AAU9NH65_9ASTR</name>
<feature type="compositionally biased region" description="Basic and acidic residues" evidence="1">
    <location>
        <begin position="31"/>
        <end position="43"/>
    </location>
</feature>
<sequence length="333" mass="37506">MEHPPSSVVQVVVVASCCGTVSEAGGSRCRRQQEREKRGGDRSDEVDDTLPQLVTTTHLLVGHAFAKRTPPSEFPYNLVQTHLTGTSDLLFSFFEDRYADLEMESDTEHNHNGSSMMIEQDVPLPHSKQIDPSKARFPYCIVWTPLPVISWLLPFVGHVGIGKEDGVILDFAGPNFICVDNFAFGAVSRYVQINKEKCSITPNPSTSTMFRSEEEYRLVESGRNQYNTCGWDDALRKSTQEYQHKTYNIFTCNCHSFVANNLNRLEFQGGRWNVVNLAVLILLKGQWVDTKSMVRSCLPFVFFFFIGITFGGLLFQKLHTALVTLSCGSFYTS</sequence>
<keyword evidence="4" id="KW-1185">Reference proteome</keyword>
<organism evidence="3 4">
    <name type="scientific">Lactuca virosa</name>
    <dbReference type="NCBI Taxonomy" id="75947"/>
    <lineage>
        <taxon>Eukaryota</taxon>
        <taxon>Viridiplantae</taxon>
        <taxon>Streptophyta</taxon>
        <taxon>Embryophyta</taxon>
        <taxon>Tracheophyta</taxon>
        <taxon>Spermatophyta</taxon>
        <taxon>Magnoliopsida</taxon>
        <taxon>eudicotyledons</taxon>
        <taxon>Gunneridae</taxon>
        <taxon>Pentapetalae</taxon>
        <taxon>asterids</taxon>
        <taxon>campanulids</taxon>
        <taxon>Asterales</taxon>
        <taxon>Asteraceae</taxon>
        <taxon>Cichorioideae</taxon>
        <taxon>Cichorieae</taxon>
        <taxon>Lactucinae</taxon>
        <taxon>Lactuca</taxon>
    </lineage>
</organism>
<dbReference type="Pfam" id="PF05608">
    <property type="entry name" value="RTE1"/>
    <property type="match status" value="1"/>
</dbReference>
<dbReference type="EMBL" id="CAKMRJ010004445">
    <property type="protein sequence ID" value="CAH1437213.1"/>
    <property type="molecule type" value="Genomic_DNA"/>
</dbReference>
<protein>
    <recommendedName>
        <fullName evidence="5">Protein RTE1-HOMOLOG</fullName>
    </recommendedName>
</protein>
<keyword evidence="2" id="KW-0472">Membrane</keyword>